<dbReference type="EMBL" id="REGN01000409">
    <property type="protein sequence ID" value="RNA42155.1"/>
    <property type="molecule type" value="Genomic_DNA"/>
</dbReference>
<accession>A0A3M7T2G8</accession>
<comment type="caution">
    <text evidence="1">The sequence shown here is derived from an EMBL/GenBank/DDBJ whole genome shotgun (WGS) entry which is preliminary data.</text>
</comment>
<proteinExistence type="predicted"/>
<sequence>MLSKLRSISSICSSIIEFSPLAKYNLSKRHVLIRLKLLNNSSISLLAYRDPNGDSNYQFKLFQILMA</sequence>
<name>A0A3M7T2G8_BRAPC</name>
<dbReference type="AlphaFoldDB" id="A0A3M7T2G8"/>
<evidence type="ECO:0000313" key="2">
    <source>
        <dbReference type="Proteomes" id="UP000276133"/>
    </source>
</evidence>
<protein>
    <submittedName>
        <fullName evidence="1">Uncharacterized protein</fullName>
    </submittedName>
</protein>
<evidence type="ECO:0000313" key="1">
    <source>
        <dbReference type="EMBL" id="RNA42155.1"/>
    </source>
</evidence>
<gene>
    <name evidence="1" type="ORF">BpHYR1_009285</name>
</gene>
<keyword evidence="2" id="KW-1185">Reference proteome</keyword>
<dbReference type="Proteomes" id="UP000276133">
    <property type="component" value="Unassembled WGS sequence"/>
</dbReference>
<organism evidence="1 2">
    <name type="scientific">Brachionus plicatilis</name>
    <name type="common">Marine rotifer</name>
    <name type="synonym">Brachionus muelleri</name>
    <dbReference type="NCBI Taxonomy" id="10195"/>
    <lineage>
        <taxon>Eukaryota</taxon>
        <taxon>Metazoa</taxon>
        <taxon>Spiralia</taxon>
        <taxon>Gnathifera</taxon>
        <taxon>Rotifera</taxon>
        <taxon>Eurotatoria</taxon>
        <taxon>Monogononta</taxon>
        <taxon>Pseudotrocha</taxon>
        <taxon>Ploima</taxon>
        <taxon>Brachionidae</taxon>
        <taxon>Brachionus</taxon>
    </lineage>
</organism>
<reference evidence="1 2" key="1">
    <citation type="journal article" date="2018" name="Sci. Rep.">
        <title>Genomic signatures of local adaptation to the degree of environmental predictability in rotifers.</title>
        <authorList>
            <person name="Franch-Gras L."/>
            <person name="Hahn C."/>
            <person name="Garcia-Roger E.M."/>
            <person name="Carmona M.J."/>
            <person name="Serra M."/>
            <person name="Gomez A."/>
        </authorList>
    </citation>
    <scope>NUCLEOTIDE SEQUENCE [LARGE SCALE GENOMIC DNA]</scope>
    <source>
        <strain evidence="1">HYR1</strain>
    </source>
</reference>